<evidence type="ECO:0000313" key="9">
    <source>
        <dbReference type="Proteomes" id="UP000664859"/>
    </source>
</evidence>
<evidence type="ECO:0000256" key="5">
    <source>
        <dbReference type="PROSITE-ProRule" id="PRU00277"/>
    </source>
</evidence>
<dbReference type="EC" id="5.2.1.8" evidence="2 5"/>
<evidence type="ECO:0000256" key="1">
    <source>
        <dbReference type="ARBA" id="ARBA00000971"/>
    </source>
</evidence>
<dbReference type="InterPro" id="IPR001179">
    <property type="entry name" value="PPIase_FKBP_dom"/>
</dbReference>
<name>A0A835YYM1_9STRA</name>
<gene>
    <name evidence="8" type="ORF">JKP88DRAFT_354553</name>
</gene>
<dbReference type="Pfam" id="PF04969">
    <property type="entry name" value="CS"/>
    <property type="match status" value="1"/>
</dbReference>
<keyword evidence="9" id="KW-1185">Reference proteome</keyword>
<dbReference type="PANTHER" id="PTHR10516">
    <property type="entry name" value="PEPTIDYL-PROLYL CIS-TRANS ISOMERASE"/>
    <property type="match status" value="1"/>
</dbReference>
<evidence type="ECO:0000259" key="7">
    <source>
        <dbReference type="PROSITE" id="PS51203"/>
    </source>
</evidence>
<dbReference type="InterPro" id="IPR007052">
    <property type="entry name" value="CS_dom"/>
</dbReference>
<reference evidence="8" key="1">
    <citation type="submission" date="2021-02" db="EMBL/GenBank/DDBJ databases">
        <title>First Annotated Genome of the Yellow-green Alga Tribonema minus.</title>
        <authorList>
            <person name="Mahan K.M."/>
        </authorList>
    </citation>
    <scope>NUCLEOTIDE SEQUENCE</scope>
    <source>
        <strain evidence="8">UTEX B ZZ1240</strain>
    </source>
</reference>
<keyword evidence="4 5" id="KW-0413">Isomerase</keyword>
<dbReference type="InterPro" id="IPR050689">
    <property type="entry name" value="FKBP-type_PPIase"/>
</dbReference>
<dbReference type="PANTHER" id="PTHR10516:SF443">
    <property type="entry name" value="FK506-BINDING PROTEIN 59-RELATED"/>
    <property type="match status" value="1"/>
</dbReference>
<dbReference type="GO" id="GO:0003755">
    <property type="term" value="F:peptidyl-prolyl cis-trans isomerase activity"/>
    <property type="evidence" value="ECO:0007669"/>
    <property type="project" value="UniProtKB-KW"/>
</dbReference>
<dbReference type="AlphaFoldDB" id="A0A835YYM1"/>
<feature type="domain" description="PPIase FKBP-type" evidence="6">
    <location>
        <begin position="1"/>
        <end position="52"/>
    </location>
</feature>
<evidence type="ECO:0000259" key="6">
    <source>
        <dbReference type="PROSITE" id="PS50059"/>
    </source>
</evidence>
<dbReference type="PROSITE" id="PS51203">
    <property type="entry name" value="CS"/>
    <property type="match status" value="1"/>
</dbReference>
<comment type="catalytic activity">
    <reaction evidence="1 5">
        <text>[protein]-peptidylproline (omega=180) = [protein]-peptidylproline (omega=0)</text>
        <dbReference type="Rhea" id="RHEA:16237"/>
        <dbReference type="Rhea" id="RHEA-COMP:10747"/>
        <dbReference type="Rhea" id="RHEA-COMP:10748"/>
        <dbReference type="ChEBI" id="CHEBI:83833"/>
        <dbReference type="ChEBI" id="CHEBI:83834"/>
        <dbReference type="EC" id="5.2.1.8"/>
    </reaction>
</comment>
<comment type="caution">
    <text evidence="8">The sequence shown here is derived from an EMBL/GenBank/DDBJ whole genome shotgun (WGS) entry which is preliminary data.</text>
</comment>
<evidence type="ECO:0000256" key="2">
    <source>
        <dbReference type="ARBA" id="ARBA00013194"/>
    </source>
</evidence>
<feature type="domain" description="CS" evidence="7">
    <location>
        <begin position="164"/>
        <end position="281"/>
    </location>
</feature>
<protein>
    <recommendedName>
        <fullName evidence="2 5">peptidylprolyl isomerase</fullName>
        <ecNumber evidence="2 5">5.2.1.8</ecNumber>
    </recommendedName>
</protein>
<organism evidence="8 9">
    <name type="scientific">Tribonema minus</name>
    <dbReference type="NCBI Taxonomy" id="303371"/>
    <lineage>
        <taxon>Eukaryota</taxon>
        <taxon>Sar</taxon>
        <taxon>Stramenopiles</taxon>
        <taxon>Ochrophyta</taxon>
        <taxon>PX clade</taxon>
        <taxon>Xanthophyceae</taxon>
        <taxon>Tribonematales</taxon>
        <taxon>Tribonemataceae</taxon>
        <taxon>Tribonema</taxon>
    </lineage>
</organism>
<dbReference type="SUPFAM" id="SSF54534">
    <property type="entry name" value="FKBP-like"/>
    <property type="match status" value="1"/>
</dbReference>
<evidence type="ECO:0000313" key="8">
    <source>
        <dbReference type="EMBL" id="KAG5183811.1"/>
    </source>
</evidence>
<dbReference type="Gene3D" id="3.10.50.40">
    <property type="match status" value="1"/>
</dbReference>
<evidence type="ECO:0000256" key="4">
    <source>
        <dbReference type="ARBA" id="ARBA00023235"/>
    </source>
</evidence>
<dbReference type="InterPro" id="IPR046357">
    <property type="entry name" value="PPIase_dom_sf"/>
</dbReference>
<evidence type="ECO:0000256" key="3">
    <source>
        <dbReference type="ARBA" id="ARBA00023110"/>
    </source>
</evidence>
<dbReference type="PROSITE" id="PS50059">
    <property type="entry name" value="FKBP_PPIASE"/>
    <property type="match status" value="1"/>
</dbReference>
<dbReference type="Gene3D" id="2.60.40.790">
    <property type="match status" value="1"/>
</dbReference>
<dbReference type="InterPro" id="IPR008978">
    <property type="entry name" value="HSP20-like_chaperone"/>
</dbReference>
<sequence>MPGWDVAVQTMEKGERASIICSPQYAYGEAGAPPKIPPGASLECELELLDWEDVAARYSEYARPGETHEERMERWEQEIESGTSPIKEDVGPQPGIRTVTADEVTKGKMVDVNDPQVRRAAARQLVCGQGEGYTYLEKGAFLDLYVTVPEGTRAEKGAFLDLYVTVPQGTRAANEKGAFLDLYVTVPEGTRAADVLCDIAPRRLSLRITAQPDAPPLTILEGTLHGRVALDGSYWVMSEVAPEAYDELRSDVGFGLTARGAFVQVYLEKLPPDDTIWPDVFAE</sequence>
<proteinExistence type="predicted"/>
<dbReference type="Proteomes" id="UP000664859">
    <property type="component" value="Unassembled WGS sequence"/>
</dbReference>
<dbReference type="SUPFAM" id="SSF49764">
    <property type="entry name" value="HSP20-like chaperones"/>
    <property type="match status" value="1"/>
</dbReference>
<keyword evidence="3 5" id="KW-0697">Rotamase</keyword>
<dbReference type="Pfam" id="PF00254">
    <property type="entry name" value="FKBP_C"/>
    <property type="match status" value="1"/>
</dbReference>
<accession>A0A835YYM1</accession>
<dbReference type="OrthoDB" id="433738at2759"/>
<dbReference type="EMBL" id="JAFCMP010000189">
    <property type="protein sequence ID" value="KAG5183811.1"/>
    <property type="molecule type" value="Genomic_DNA"/>
</dbReference>